<evidence type="ECO:0000256" key="1">
    <source>
        <dbReference type="SAM" id="MobiDB-lite"/>
    </source>
</evidence>
<gene>
    <name evidence="2" type="ORF">DM01DRAFT_1333567</name>
</gene>
<accession>A0A1X2GQE4</accession>
<organism evidence="2 3">
    <name type="scientific">Hesseltinella vesiculosa</name>
    <dbReference type="NCBI Taxonomy" id="101127"/>
    <lineage>
        <taxon>Eukaryota</taxon>
        <taxon>Fungi</taxon>
        <taxon>Fungi incertae sedis</taxon>
        <taxon>Mucoromycota</taxon>
        <taxon>Mucoromycotina</taxon>
        <taxon>Mucoromycetes</taxon>
        <taxon>Mucorales</taxon>
        <taxon>Cunninghamellaceae</taxon>
        <taxon>Hesseltinella</taxon>
    </lineage>
</organism>
<dbReference type="Proteomes" id="UP000242146">
    <property type="component" value="Unassembled WGS sequence"/>
</dbReference>
<sequence>MQEQTILAKELEDYIQHFQELTQFGKYELKEREKIVLFVMNLHPRWKRLVEHYEPLATCVNDIIFMVRYHSAKYSVLLGAPAHYDMPIFDSSSAKQALASGDFAWARCPSPVPSSPDNGPETATKDTRPAPIKVVRNDPLASSPSIPSPQQQASPTPQTATPATPTVPSMPATPVSSTPAVPATKETTAPVKKEADEKAASPALSPTATTPQPPDASPPGPSTPRSKPAAATKSSSSTTTSTSTSTAQTCNDCQSKAGKKSKSKKKKRKNQYAEWPFFADHPELFHELAMRFEHFIHKDAQDEDSVCSYLPKAHENVNLPFLNLSIHDHTIEALLAKQRWQSSVISITGLRCIGLSVFDIDDEDKERVVTEFGVVEQSMGSVMLPVRYEPECPGACYTAVRFQVLPMIYGNRVAMILGADFFAGTNAKFYPSRRKVQINDHEVQFNTKTLNMDSPLLPAPFYR</sequence>
<proteinExistence type="predicted"/>
<dbReference type="AlphaFoldDB" id="A0A1X2GQE4"/>
<feature type="compositionally biased region" description="Low complexity" evidence="1">
    <location>
        <begin position="200"/>
        <end position="210"/>
    </location>
</feature>
<dbReference type="InterPro" id="IPR021109">
    <property type="entry name" value="Peptidase_aspartic_dom_sf"/>
</dbReference>
<keyword evidence="3" id="KW-1185">Reference proteome</keyword>
<dbReference type="EMBL" id="MCGT01000006">
    <property type="protein sequence ID" value="ORX58969.1"/>
    <property type="molecule type" value="Genomic_DNA"/>
</dbReference>
<reference evidence="2 3" key="1">
    <citation type="submission" date="2016-07" db="EMBL/GenBank/DDBJ databases">
        <title>Pervasive Adenine N6-methylation of Active Genes in Fungi.</title>
        <authorList>
            <consortium name="DOE Joint Genome Institute"/>
            <person name="Mondo S.J."/>
            <person name="Dannebaum R.O."/>
            <person name="Kuo R.C."/>
            <person name="Labutti K."/>
            <person name="Haridas S."/>
            <person name="Kuo A."/>
            <person name="Salamov A."/>
            <person name="Ahrendt S.R."/>
            <person name="Lipzen A."/>
            <person name="Sullivan W."/>
            <person name="Andreopoulos W.B."/>
            <person name="Clum A."/>
            <person name="Lindquist E."/>
            <person name="Daum C."/>
            <person name="Ramamoorthy G.K."/>
            <person name="Gryganskyi A."/>
            <person name="Culley D."/>
            <person name="Magnuson J.K."/>
            <person name="James T.Y."/>
            <person name="O'Malley M.A."/>
            <person name="Stajich J.E."/>
            <person name="Spatafora J.W."/>
            <person name="Visel A."/>
            <person name="Grigoriev I.V."/>
        </authorList>
    </citation>
    <scope>NUCLEOTIDE SEQUENCE [LARGE SCALE GENOMIC DNA]</scope>
    <source>
        <strain evidence="2 3">NRRL 3301</strain>
    </source>
</reference>
<evidence type="ECO:0000313" key="3">
    <source>
        <dbReference type="Proteomes" id="UP000242146"/>
    </source>
</evidence>
<feature type="region of interest" description="Disordered" evidence="1">
    <location>
        <begin position="109"/>
        <end position="267"/>
    </location>
</feature>
<dbReference type="STRING" id="101127.A0A1X2GQE4"/>
<feature type="compositionally biased region" description="Basic residues" evidence="1">
    <location>
        <begin position="257"/>
        <end position="267"/>
    </location>
</feature>
<feature type="compositionally biased region" description="Low complexity" evidence="1">
    <location>
        <begin position="141"/>
        <end position="180"/>
    </location>
</feature>
<protein>
    <submittedName>
        <fullName evidence="2">Uncharacterized protein</fullName>
    </submittedName>
</protein>
<dbReference type="OrthoDB" id="2263599at2759"/>
<feature type="compositionally biased region" description="Low complexity" evidence="1">
    <location>
        <begin position="229"/>
        <end position="247"/>
    </location>
</feature>
<dbReference type="Gene3D" id="2.40.70.10">
    <property type="entry name" value="Acid Proteases"/>
    <property type="match status" value="1"/>
</dbReference>
<evidence type="ECO:0000313" key="2">
    <source>
        <dbReference type="EMBL" id="ORX58969.1"/>
    </source>
</evidence>
<feature type="compositionally biased region" description="Pro residues" evidence="1">
    <location>
        <begin position="211"/>
        <end position="222"/>
    </location>
</feature>
<name>A0A1X2GQE4_9FUNG</name>
<comment type="caution">
    <text evidence="2">The sequence shown here is derived from an EMBL/GenBank/DDBJ whole genome shotgun (WGS) entry which is preliminary data.</text>
</comment>